<gene>
    <name evidence="2" type="ORF">SAMN04488094_101784</name>
</gene>
<dbReference type="OrthoDB" id="9933507at2"/>
<evidence type="ECO:0000313" key="3">
    <source>
        <dbReference type="Proteomes" id="UP000198728"/>
    </source>
</evidence>
<sequence length="108" mass="11811">MKDPDPEKASETPCDHHGPDDPDRRAALKAVQKYAACVAGTSTVILSADDALAAQSFCSVIDPDRNAWIYHWFCDGPEPDGPGKRSKQPNGNLGLQRFDRDSNGFRPK</sequence>
<feature type="compositionally biased region" description="Basic and acidic residues" evidence="1">
    <location>
        <begin position="97"/>
        <end position="108"/>
    </location>
</feature>
<proteinExistence type="predicted"/>
<dbReference type="RefSeq" id="WP_093359321.1">
    <property type="nucleotide sequence ID" value="NZ_FOLG01000001.1"/>
</dbReference>
<dbReference type="STRING" id="441112.SAMN04488094_101784"/>
<accession>A0A1I1EEW1</accession>
<evidence type="ECO:0000256" key="1">
    <source>
        <dbReference type="SAM" id="MobiDB-lite"/>
    </source>
</evidence>
<keyword evidence="3" id="KW-1185">Reference proteome</keyword>
<reference evidence="2 3" key="1">
    <citation type="submission" date="2016-10" db="EMBL/GenBank/DDBJ databases">
        <authorList>
            <person name="de Groot N.N."/>
        </authorList>
    </citation>
    <scope>NUCLEOTIDE SEQUENCE [LARGE SCALE GENOMIC DNA]</scope>
    <source>
        <strain evidence="2 3">DSM 19548</strain>
    </source>
</reference>
<organism evidence="2 3">
    <name type="scientific">Tropicimonas isoalkanivorans</name>
    <dbReference type="NCBI Taxonomy" id="441112"/>
    <lineage>
        <taxon>Bacteria</taxon>
        <taxon>Pseudomonadati</taxon>
        <taxon>Pseudomonadota</taxon>
        <taxon>Alphaproteobacteria</taxon>
        <taxon>Rhodobacterales</taxon>
        <taxon>Roseobacteraceae</taxon>
        <taxon>Tropicimonas</taxon>
    </lineage>
</organism>
<dbReference type="AlphaFoldDB" id="A0A1I1EEW1"/>
<name>A0A1I1EEW1_9RHOB</name>
<dbReference type="Proteomes" id="UP000198728">
    <property type="component" value="Unassembled WGS sequence"/>
</dbReference>
<evidence type="ECO:0000313" key="2">
    <source>
        <dbReference type="EMBL" id="SFB85699.1"/>
    </source>
</evidence>
<dbReference type="EMBL" id="FOLG01000001">
    <property type="protein sequence ID" value="SFB85699.1"/>
    <property type="molecule type" value="Genomic_DNA"/>
</dbReference>
<feature type="region of interest" description="Disordered" evidence="1">
    <location>
        <begin position="78"/>
        <end position="108"/>
    </location>
</feature>
<protein>
    <submittedName>
        <fullName evidence="2">Uncharacterized protein</fullName>
    </submittedName>
</protein>
<feature type="region of interest" description="Disordered" evidence="1">
    <location>
        <begin position="1"/>
        <end position="24"/>
    </location>
</feature>